<accession>A0AAD8FCU2</accession>
<evidence type="ECO:0000313" key="10">
    <source>
        <dbReference type="EMBL" id="KAK0058716.1"/>
    </source>
</evidence>
<evidence type="ECO:0000256" key="4">
    <source>
        <dbReference type="ARBA" id="ARBA00021247"/>
    </source>
</evidence>
<feature type="domain" description="Protein N-terminal glutamine amidohydrolase alpha beta roll" evidence="9">
    <location>
        <begin position="18"/>
        <end position="196"/>
    </location>
</feature>
<dbReference type="AlphaFoldDB" id="A0AAD8FCU2"/>
<evidence type="ECO:0000256" key="1">
    <source>
        <dbReference type="ARBA" id="ARBA00008985"/>
    </source>
</evidence>
<evidence type="ECO:0000313" key="11">
    <source>
        <dbReference type="Proteomes" id="UP001233172"/>
    </source>
</evidence>
<dbReference type="InterPro" id="IPR023128">
    <property type="entry name" value="Prot_N_Gln_amidohydro_ab_roll"/>
</dbReference>
<evidence type="ECO:0000256" key="5">
    <source>
        <dbReference type="ARBA" id="ARBA00022801"/>
    </source>
</evidence>
<proteinExistence type="inferred from homology"/>
<dbReference type="GO" id="GO:0070773">
    <property type="term" value="F:protein-N-terminal glutamine amidohydrolase activity"/>
    <property type="evidence" value="ECO:0007669"/>
    <property type="project" value="UniProtKB-UniRule"/>
</dbReference>
<evidence type="ECO:0000256" key="7">
    <source>
        <dbReference type="ARBA" id="ARBA00048768"/>
    </source>
</evidence>
<evidence type="ECO:0000256" key="6">
    <source>
        <dbReference type="ARBA" id="ARBA00029677"/>
    </source>
</evidence>
<organism evidence="10 11">
    <name type="scientific">Biomphalaria pfeifferi</name>
    <name type="common">Bloodfluke planorb</name>
    <name type="synonym">Freshwater snail</name>
    <dbReference type="NCBI Taxonomy" id="112525"/>
    <lineage>
        <taxon>Eukaryota</taxon>
        <taxon>Metazoa</taxon>
        <taxon>Spiralia</taxon>
        <taxon>Lophotrochozoa</taxon>
        <taxon>Mollusca</taxon>
        <taxon>Gastropoda</taxon>
        <taxon>Heterobranchia</taxon>
        <taxon>Euthyneura</taxon>
        <taxon>Panpulmonata</taxon>
        <taxon>Hygrophila</taxon>
        <taxon>Lymnaeoidea</taxon>
        <taxon>Planorbidae</taxon>
        <taxon>Biomphalaria</taxon>
    </lineage>
</organism>
<dbReference type="InterPro" id="IPR037132">
    <property type="entry name" value="N_Gln_amidohydro_ab_roll_sf"/>
</dbReference>
<name>A0AAD8FCU2_BIOPF</name>
<dbReference type="Proteomes" id="UP001233172">
    <property type="component" value="Unassembled WGS sequence"/>
</dbReference>
<dbReference type="GO" id="GO:0005634">
    <property type="term" value="C:nucleus"/>
    <property type="evidence" value="ECO:0007669"/>
    <property type="project" value="TreeGrafter"/>
</dbReference>
<comment type="catalytic activity">
    <reaction evidence="7 8">
        <text>N-terminal L-glutaminyl-[protein] + H2O = N-terminal L-glutamyl-[protein] + NH4(+)</text>
        <dbReference type="Rhea" id="RHEA:50680"/>
        <dbReference type="Rhea" id="RHEA-COMP:12668"/>
        <dbReference type="Rhea" id="RHEA-COMP:12777"/>
        <dbReference type="ChEBI" id="CHEBI:15377"/>
        <dbReference type="ChEBI" id="CHEBI:28938"/>
        <dbReference type="ChEBI" id="CHEBI:64721"/>
        <dbReference type="ChEBI" id="CHEBI:64722"/>
        <dbReference type="EC" id="3.5.1.122"/>
    </reaction>
</comment>
<reference evidence="10" key="2">
    <citation type="submission" date="2023-04" db="EMBL/GenBank/DDBJ databases">
        <authorList>
            <person name="Bu L."/>
            <person name="Lu L."/>
            <person name="Laidemitt M.R."/>
            <person name="Zhang S.M."/>
            <person name="Mutuku M."/>
            <person name="Mkoji G."/>
            <person name="Steinauer M."/>
            <person name="Loker E.S."/>
        </authorList>
    </citation>
    <scope>NUCLEOTIDE SEQUENCE</scope>
    <source>
        <strain evidence="10">KasaAsao</strain>
        <tissue evidence="10">Whole Snail</tissue>
    </source>
</reference>
<dbReference type="PANTHER" id="PTHR13035:SF0">
    <property type="entry name" value="PROTEIN N-TERMINAL GLUTAMINE AMIDOHYDROLASE"/>
    <property type="match status" value="1"/>
</dbReference>
<protein>
    <recommendedName>
        <fullName evidence="4 8">Protein N-terminal glutamine amidohydrolase</fullName>
        <ecNumber evidence="3 8">3.5.1.122</ecNumber>
    </recommendedName>
    <alternativeName>
        <fullName evidence="6 8">Protein NH2-terminal glutamine deamidase</fullName>
    </alternativeName>
</protein>
<comment type="similarity">
    <text evidence="1 8">Belongs to the NTAQ1 family.</text>
</comment>
<comment type="caution">
    <text evidence="10">The sequence shown here is derived from an EMBL/GenBank/DDBJ whole genome shotgun (WGS) entry which is preliminary data.</text>
</comment>
<reference evidence="10" key="1">
    <citation type="journal article" date="2023" name="PLoS Negl. Trop. Dis.">
        <title>A genome sequence for Biomphalaria pfeifferi, the major vector snail for the human-infecting parasite Schistosoma mansoni.</title>
        <authorList>
            <person name="Bu L."/>
            <person name="Lu L."/>
            <person name="Laidemitt M.R."/>
            <person name="Zhang S.M."/>
            <person name="Mutuku M."/>
            <person name="Mkoji G."/>
            <person name="Steinauer M."/>
            <person name="Loker E.S."/>
        </authorList>
    </citation>
    <scope>NUCLEOTIDE SEQUENCE</scope>
    <source>
        <strain evidence="10">KasaAsao</strain>
    </source>
</reference>
<comment type="function">
    <text evidence="8">Mediates the side-chain deamidation of N-terminal glutamine residues to glutamate, an important step in N-end rule pathway of protein degradation. Conversion of the resulting N-terminal glutamine to glutamate renders the protein susceptible to arginylation, polyubiquitination and degradation as specified by the N-end rule. Does not act on substrates with internal or C-terminal glutamine and does not act on non-glutamine residues in any position.</text>
</comment>
<dbReference type="GO" id="GO:0005829">
    <property type="term" value="C:cytosol"/>
    <property type="evidence" value="ECO:0007669"/>
    <property type="project" value="TreeGrafter"/>
</dbReference>
<comment type="subunit">
    <text evidence="2 8">Monomer.</text>
</comment>
<evidence type="ECO:0000256" key="2">
    <source>
        <dbReference type="ARBA" id="ARBA00011245"/>
    </source>
</evidence>
<dbReference type="PANTHER" id="PTHR13035">
    <property type="entry name" value="PROTEIN N-TERMINAL GLUTAMINE AMIDOHYDROLASE"/>
    <property type="match status" value="1"/>
</dbReference>
<dbReference type="InterPro" id="IPR039733">
    <property type="entry name" value="NTAQ1"/>
</dbReference>
<gene>
    <name evidence="10" type="ORF">Bpfe_011681</name>
</gene>
<evidence type="ECO:0000256" key="3">
    <source>
        <dbReference type="ARBA" id="ARBA00012718"/>
    </source>
</evidence>
<dbReference type="EMBL" id="JASAOG010000046">
    <property type="protein sequence ID" value="KAK0058716.1"/>
    <property type="molecule type" value="Genomic_DNA"/>
</dbReference>
<keyword evidence="11" id="KW-1185">Reference proteome</keyword>
<evidence type="ECO:0000256" key="8">
    <source>
        <dbReference type="RuleBase" id="RU367082"/>
    </source>
</evidence>
<sequence>MNMVTVPDVIPQADMCTYTACYCEENVWKLCELVKERCTEYELMKCFCVFISNSAKKVPLWHQKASQNPERLVVWDYHVIFMYYDTDTSLVYDLDTELGFPCTLKEYVSACIGDERTLKKQFWRMFRVIPALEFLSTFASDRSHMLNDEKEWLATPPKYPPIKCLGVDNNISEFISMDQSTNHGDVFNLQQFLSRFQL</sequence>
<dbReference type="EC" id="3.5.1.122" evidence="3 8"/>
<dbReference type="Gene3D" id="3.10.620.10">
    <property type="entry name" value="Protein N-terminal glutamine amidohydrolase, alpha beta roll"/>
    <property type="match status" value="1"/>
</dbReference>
<keyword evidence="5 8" id="KW-0378">Hydrolase</keyword>
<dbReference type="GO" id="GO:0008418">
    <property type="term" value="F:protein-N-terminal asparagine amidohydrolase activity"/>
    <property type="evidence" value="ECO:0007669"/>
    <property type="project" value="UniProtKB-UniRule"/>
</dbReference>
<dbReference type="Pfam" id="PF09764">
    <property type="entry name" value="Nt_Gln_amidase"/>
    <property type="match status" value="1"/>
</dbReference>
<evidence type="ECO:0000259" key="9">
    <source>
        <dbReference type="Pfam" id="PF09764"/>
    </source>
</evidence>